<dbReference type="SUPFAM" id="SSF54211">
    <property type="entry name" value="Ribosomal protein S5 domain 2-like"/>
    <property type="match status" value="1"/>
</dbReference>
<gene>
    <name evidence="1" type="ORF">NAPIS_ORF01884</name>
</gene>
<dbReference type="Proteomes" id="UP000053780">
    <property type="component" value="Unassembled WGS sequence"/>
</dbReference>
<dbReference type="VEuPathDB" id="MicrosporidiaDB:NAPIS_ORF01884"/>
<dbReference type="GO" id="GO:0000176">
    <property type="term" value="C:nuclear exosome (RNase complex)"/>
    <property type="evidence" value="ECO:0007669"/>
    <property type="project" value="UniProtKB-ARBA"/>
</dbReference>
<evidence type="ECO:0000313" key="2">
    <source>
        <dbReference type="Proteomes" id="UP000053780"/>
    </source>
</evidence>
<evidence type="ECO:0000313" key="1">
    <source>
        <dbReference type="EMBL" id="EQB60551.1"/>
    </source>
</evidence>
<name>T0MBJ0_9MICR</name>
<dbReference type="InterPro" id="IPR027408">
    <property type="entry name" value="PNPase/RNase_PH_dom_sf"/>
</dbReference>
<dbReference type="OrthoDB" id="10264038at2759"/>
<dbReference type="Gene3D" id="3.30.230.70">
    <property type="entry name" value="GHMP Kinase, N-terminal domain"/>
    <property type="match status" value="2"/>
</dbReference>
<accession>T0MBJ0</accession>
<dbReference type="EMBL" id="KE647276">
    <property type="protein sequence ID" value="EQB60551.1"/>
    <property type="molecule type" value="Genomic_DNA"/>
</dbReference>
<dbReference type="AlphaFoldDB" id="T0MBJ0"/>
<reference evidence="1 2" key="1">
    <citation type="journal article" date="2013" name="BMC Genomics">
        <title>Genome sequencing and comparative genomics of honey bee microsporidia, Nosema apis reveal novel insights into host-parasite interactions.</title>
        <authorList>
            <person name="Chen Yp."/>
            <person name="Pettis J.S."/>
            <person name="Zhao Y."/>
            <person name="Liu X."/>
            <person name="Tallon L.J."/>
            <person name="Sadzewicz L.D."/>
            <person name="Li R."/>
            <person name="Zheng H."/>
            <person name="Huang S."/>
            <person name="Zhang X."/>
            <person name="Hamilton M.C."/>
            <person name="Pernal S.F."/>
            <person name="Melathopoulos A.P."/>
            <person name="Yan X."/>
            <person name="Evans J.D."/>
        </authorList>
    </citation>
    <scope>NUCLEOTIDE SEQUENCE [LARGE SCALE GENOMIC DNA]</scope>
    <source>
        <strain evidence="1 2">BRL 01</strain>
    </source>
</reference>
<dbReference type="InterPro" id="IPR020568">
    <property type="entry name" value="Ribosomal_Su5_D2-typ_SF"/>
</dbReference>
<proteinExistence type="predicted"/>
<organism evidence="1 2">
    <name type="scientific">Vairimorpha apis BRL 01</name>
    <dbReference type="NCBI Taxonomy" id="1037528"/>
    <lineage>
        <taxon>Eukaryota</taxon>
        <taxon>Fungi</taxon>
        <taxon>Fungi incertae sedis</taxon>
        <taxon>Microsporidia</taxon>
        <taxon>Nosematidae</taxon>
        <taxon>Vairimorpha</taxon>
    </lineage>
</organism>
<keyword evidence="2" id="KW-1185">Reference proteome</keyword>
<sequence length="209" mass="24433">MNYSQSELEYIKSNILKGVRPDLRNIYTSRVLNINPFLNTQADRSFEIRLLQSHIILSVQFTEEIYNQHINSNFILPEILKNCLIPTLQQYNLGMNINLEVVNDDGNIIYMFFAGLKHMLQNIYVPDINNLDKDVIVSFDVPEIYTFAIFNDVKKDIFIIDPIKIEEESCDILLNVFCKNNLFSIVTYKSNYISKNVIDEIFLHINNII</sequence>
<protein>
    <submittedName>
        <fullName evidence="1">Uncharacterized protein</fullName>
    </submittedName>
</protein>
<dbReference type="HOGENOM" id="CLU_1315737_0_0_1"/>